<accession>D6ACK0</accession>
<reference evidence="3" key="1">
    <citation type="submission" date="2008-10" db="EMBL/GenBank/DDBJ databases">
        <authorList>
            <person name="Molnar K."/>
        </authorList>
    </citation>
    <scope>NUCLEOTIDE SEQUENCE [LARGE SCALE GENOMIC DNA]</scope>
    <source>
        <strain evidence="3">NRRL 15998</strain>
    </source>
</reference>
<feature type="transmembrane region" description="Helical" evidence="1">
    <location>
        <begin position="104"/>
        <end position="127"/>
    </location>
</feature>
<name>D6ACK0_STRFL</name>
<feature type="transmembrane region" description="Helical" evidence="1">
    <location>
        <begin position="32"/>
        <end position="50"/>
    </location>
</feature>
<dbReference type="AlphaFoldDB" id="D6ACK0"/>
<dbReference type="Pfam" id="PF19862">
    <property type="entry name" value="DUF6336"/>
    <property type="match status" value="1"/>
</dbReference>
<protein>
    <submittedName>
        <fullName evidence="2">Predicted protein</fullName>
    </submittedName>
</protein>
<organism evidence="2 3">
    <name type="scientific">Streptomyces filamentosus NRRL 15998</name>
    <dbReference type="NCBI Taxonomy" id="457431"/>
    <lineage>
        <taxon>Bacteria</taxon>
        <taxon>Bacillati</taxon>
        <taxon>Actinomycetota</taxon>
        <taxon>Actinomycetes</taxon>
        <taxon>Kitasatosporales</taxon>
        <taxon>Streptomycetaceae</taxon>
        <taxon>Streptomyces</taxon>
    </lineage>
</organism>
<dbReference type="Proteomes" id="UP000003986">
    <property type="component" value="Unassembled WGS sequence"/>
</dbReference>
<keyword evidence="1" id="KW-0472">Membrane</keyword>
<evidence type="ECO:0000313" key="2">
    <source>
        <dbReference type="EMBL" id="EFE76596.2"/>
    </source>
</evidence>
<dbReference type="InterPro" id="IPR046299">
    <property type="entry name" value="DUF6336"/>
</dbReference>
<reference evidence="3" key="2">
    <citation type="submission" date="2008-12" db="EMBL/GenBank/DDBJ databases">
        <title>Annotation of Streptomyces roseosporus strain NRRL 15998.</title>
        <authorList>
            <consortium name="The Broad Institute Genome Sequencing Platform"/>
            <consortium name="Broad Institute Microbial Sequencing Center"/>
            <person name="Fischbach M."/>
            <person name="Ward D."/>
            <person name="Young S."/>
            <person name="Kodira C.D."/>
            <person name="Zeng Q."/>
            <person name="Koehrsen M."/>
            <person name="Godfrey P."/>
            <person name="Alvarado L."/>
            <person name="Berlin A.M."/>
            <person name="Borenstein D."/>
            <person name="Chen Z."/>
            <person name="Engels R."/>
            <person name="Freedman E."/>
            <person name="Gellesch M."/>
            <person name="Goldberg J."/>
            <person name="Griggs A."/>
            <person name="Gujja S."/>
            <person name="Heiman D.I."/>
            <person name="Hepburn T.A."/>
            <person name="Howarth C."/>
            <person name="Jen D."/>
            <person name="Larson L."/>
            <person name="Lewis B."/>
            <person name="Mehta T."/>
            <person name="Park D."/>
            <person name="Pearson M."/>
            <person name="Roberts A."/>
            <person name="Saif S."/>
            <person name="Shea T.D."/>
            <person name="Shenoy N."/>
            <person name="Sisk P."/>
            <person name="Stolte C."/>
            <person name="Sykes S.N."/>
            <person name="Walk T."/>
            <person name="White J."/>
            <person name="Yandava C."/>
            <person name="Straight P."/>
            <person name="Clardy J."/>
            <person name="Hung D."/>
            <person name="Kolter R."/>
            <person name="Mekalanos J."/>
            <person name="Walker S."/>
            <person name="Walsh C.T."/>
            <person name="Wieland B.L.C."/>
            <person name="Ilzarbe M."/>
            <person name="Galagan J."/>
            <person name="Nusbaum C."/>
            <person name="Birren B."/>
        </authorList>
    </citation>
    <scope>NUCLEOTIDE SEQUENCE [LARGE SCALE GENOMIC DNA]</scope>
    <source>
        <strain evidence="3">NRRL 15998</strain>
    </source>
</reference>
<proteinExistence type="predicted"/>
<keyword evidence="1" id="KW-1133">Transmembrane helix</keyword>
<gene>
    <name evidence="2" type="ORF">SSGG_03963</name>
</gene>
<dbReference type="EMBL" id="DS999644">
    <property type="protein sequence ID" value="EFE76596.2"/>
    <property type="molecule type" value="Genomic_DNA"/>
</dbReference>
<evidence type="ECO:0000313" key="3">
    <source>
        <dbReference type="Proteomes" id="UP000003986"/>
    </source>
</evidence>
<feature type="transmembrane region" description="Helical" evidence="1">
    <location>
        <begin position="62"/>
        <end position="83"/>
    </location>
</feature>
<evidence type="ECO:0000256" key="1">
    <source>
        <dbReference type="SAM" id="Phobius"/>
    </source>
</evidence>
<sequence>MTTGGTRMVRMSRGTDGVLEPRLRLGGVMARGAAYGVGAAVCVGVAAFVVRDHDTRVDLLEATTYLGLLTGAVFLVAGLFFWACSLGDILRWRDFFTTTGRHEVVSIVGPSLVRAGVFLLVPVPFAFGLGQLVTSAEYGSWLWGA</sequence>
<keyword evidence="1" id="KW-0812">Transmembrane</keyword>